<evidence type="ECO:0008006" key="3">
    <source>
        <dbReference type="Google" id="ProtNLM"/>
    </source>
</evidence>
<sequence length="237" mass="26185">MCEFIVQPASSPELLELLTGSESERVNGAGSVFCSSSRPDTVPGVAEAKNIIKPSMTVSAIRLRDGQLECVKARWGWSPVWTMGTMPPRTHLPLHLVMRSRVFDRIRREGRVLVAVDGWYDIPAATPSNQNPSLSYTTSRQSSPMFLAALAQISEKPCGCDGLVLMTCGDPASAEQRLLAFNAENALGWLEPDLQWEQAMQMTAHMAVDEPQLEHVLTSPRVLQGATWRRVDAARRR</sequence>
<dbReference type="Gene3D" id="3.90.1680.10">
    <property type="entry name" value="SOS response associated peptidase-like"/>
    <property type="match status" value="1"/>
</dbReference>
<dbReference type="OrthoDB" id="6192129at2"/>
<dbReference type="RefSeq" id="WP_076954404.1">
    <property type="nucleotide sequence ID" value="NZ_MNPW01000014.1"/>
</dbReference>
<reference evidence="1 2" key="1">
    <citation type="submission" date="2016-10" db="EMBL/GenBank/DDBJ databases">
        <title>Pseudomonas lactis sp. nov. and Pseudomonas paralactis sp. nov., isolated from bovine raw milk.</title>
        <authorList>
            <person name="Von Neubeck M."/>
            <person name="Huptas C."/>
            <person name="Glueck C."/>
            <person name="Krewinkel M."/>
            <person name="Stoeckel M."/>
            <person name="Stressler T."/>
            <person name="Fischer L."/>
            <person name="Hinrichs J."/>
            <person name="Scherer S."/>
            <person name="Wenning M."/>
        </authorList>
    </citation>
    <scope>NUCLEOTIDE SEQUENCE [LARGE SCALE GENOMIC DNA]</scope>
    <source>
        <strain evidence="1 2">DSM 17516</strain>
    </source>
</reference>
<dbReference type="AlphaFoldDB" id="A0A1V2JYZ1"/>
<gene>
    <name evidence="1" type="ORF">BLL36_25110</name>
</gene>
<evidence type="ECO:0000313" key="1">
    <source>
        <dbReference type="EMBL" id="ONH50722.1"/>
    </source>
</evidence>
<dbReference type="GO" id="GO:0106300">
    <property type="term" value="P:protein-DNA covalent cross-linking repair"/>
    <property type="evidence" value="ECO:0007669"/>
    <property type="project" value="InterPro"/>
</dbReference>
<dbReference type="InterPro" id="IPR036590">
    <property type="entry name" value="SRAP-like"/>
</dbReference>
<dbReference type="InterPro" id="IPR003738">
    <property type="entry name" value="SRAP"/>
</dbReference>
<dbReference type="Pfam" id="PF02586">
    <property type="entry name" value="SRAP"/>
    <property type="match status" value="1"/>
</dbReference>
<organism evidence="1 2">
    <name type="scientific">Pseudomonas cedrina subsp. cedrina</name>
    <dbReference type="NCBI Taxonomy" id="76762"/>
    <lineage>
        <taxon>Bacteria</taxon>
        <taxon>Pseudomonadati</taxon>
        <taxon>Pseudomonadota</taxon>
        <taxon>Gammaproteobacteria</taxon>
        <taxon>Pseudomonadales</taxon>
        <taxon>Pseudomonadaceae</taxon>
        <taxon>Pseudomonas</taxon>
    </lineage>
</organism>
<evidence type="ECO:0000313" key="2">
    <source>
        <dbReference type="Proteomes" id="UP000189295"/>
    </source>
</evidence>
<dbReference type="EMBL" id="MNPW01000014">
    <property type="protein sequence ID" value="ONH50722.1"/>
    <property type="molecule type" value="Genomic_DNA"/>
</dbReference>
<dbReference type="SUPFAM" id="SSF143081">
    <property type="entry name" value="BB1717-like"/>
    <property type="match status" value="1"/>
</dbReference>
<protein>
    <recommendedName>
        <fullName evidence="3">SOS response-associated peptidase YedK</fullName>
    </recommendedName>
</protein>
<accession>A0A1V2JYZ1</accession>
<proteinExistence type="predicted"/>
<dbReference type="GO" id="GO:0003697">
    <property type="term" value="F:single-stranded DNA binding"/>
    <property type="evidence" value="ECO:0007669"/>
    <property type="project" value="InterPro"/>
</dbReference>
<comment type="caution">
    <text evidence="1">The sequence shown here is derived from an EMBL/GenBank/DDBJ whole genome shotgun (WGS) entry which is preliminary data.</text>
</comment>
<name>A0A1V2JYZ1_PSECE</name>
<dbReference type="Proteomes" id="UP000189295">
    <property type="component" value="Unassembled WGS sequence"/>
</dbReference>